<proteinExistence type="predicted"/>
<dbReference type="GO" id="GO:0004784">
    <property type="term" value="F:superoxide dismutase activity"/>
    <property type="evidence" value="ECO:0007669"/>
    <property type="project" value="InterPro"/>
</dbReference>
<dbReference type="PATRIC" id="fig|1618417.4.peg.764"/>
<dbReference type="AlphaFoldDB" id="A0A0G0FN84"/>
<feature type="non-terminal residue" evidence="1">
    <location>
        <position position="74"/>
    </location>
</feature>
<organism evidence="1 2">
    <name type="scientific">Candidatus Daviesbacteria bacterium GW2011_GWA1_36_8</name>
    <dbReference type="NCBI Taxonomy" id="1618417"/>
    <lineage>
        <taxon>Bacteria</taxon>
        <taxon>Candidatus Daviesiibacteriota</taxon>
    </lineage>
</organism>
<dbReference type="Proteomes" id="UP000034448">
    <property type="component" value="Unassembled WGS sequence"/>
</dbReference>
<protein>
    <submittedName>
        <fullName evidence="1">Superoxide dismutase, Ni</fullName>
    </submittedName>
</protein>
<name>A0A0G0FN84_9BACT</name>
<dbReference type="InterPro" id="IPR036502">
    <property type="entry name" value="NiSOD_sf"/>
</dbReference>
<evidence type="ECO:0000313" key="2">
    <source>
        <dbReference type="Proteomes" id="UP000034448"/>
    </source>
</evidence>
<reference evidence="1 2" key="1">
    <citation type="journal article" date="2015" name="Nature">
        <title>rRNA introns, odd ribosomes, and small enigmatic genomes across a large radiation of phyla.</title>
        <authorList>
            <person name="Brown C.T."/>
            <person name="Hug L.A."/>
            <person name="Thomas B.C."/>
            <person name="Sharon I."/>
            <person name="Castelle C.J."/>
            <person name="Singh A."/>
            <person name="Wilkins M.J."/>
            <person name="Williams K.H."/>
            <person name="Banfield J.F."/>
        </authorList>
    </citation>
    <scope>NUCLEOTIDE SEQUENCE [LARGE SCALE GENOMIC DNA]</scope>
</reference>
<dbReference type="EMBL" id="LBSJ01000021">
    <property type="protein sequence ID" value="KKQ15170.1"/>
    <property type="molecule type" value="Genomic_DNA"/>
</dbReference>
<evidence type="ECO:0000313" key="1">
    <source>
        <dbReference type="EMBL" id="KKQ15170.1"/>
    </source>
</evidence>
<comment type="caution">
    <text evidence="1">The sequence shown here is derived from an EMBL/GenBank/DDBJ whole genome shotgun (WGS) entry which is preliminary data.</text>
</comment>
<accession>A0A0G0FN84</accession>
<gene>
    <name evidence="1" type="ORF">US28_C0021G0001</name>
</gene>
<dbReference type="Gene3D" id="1.20.120.400">
    <property type="entry name" value="Nickel-containing superoxide dismutase"/>
    <property type="match status" value="1"/>
</dbReference>
<dbReference type="SUPFAM" id="SSF109770">
    <property type="entry name" value="Nickel-containing superoxide dismutase, NiSOD"/>
    <property type="match status" value="1"/>
</dbReference>
<dbReference type="InterPro" id="IPR014123">
    <property type="entry name" value="Superoxide_dismutase_Ni-type"/>
</dbReference>
<dbReference type="Pfam" id="PF09055">
    <property type="entry name" value="Sod_Ni"/>
    <property type="match status" value="1"/>
</dbReference>
<sequence>MIQDLNEEDDSEQSEKKYTHQLSRLTKVKEDHAEILKRELQVLWSDYFKEEHLEKFPDLHDLVWKTMKLASKTN</sequence>
<dbReference type="GO" id="GO:0016151">
    <property type="term" value="F:nickel cation binding"/>
    <property type="evidence" value="ECO:0007669"/>
    <property type="project" value="InterPro"/>
</dbReference>